<sequence>MSSWVLPGAEFDELLRSFERRAWRWECQGTYRQPDEAEPWRRWRAGEPDDLRWLRPWLDEVAAATRTGRLVSRVRVFGEPPTEYQRWQLDVSPANVAAGEDIRVLPQAEADELGLPTSDFWLFDETRVALMHYEDQRFAGTEIIASPREVNRYRAWREIACDHAIPLMVYLHDLPQRSR</sequence>
<dbReference type="RefSeq" id="WP_093269951.1">
    <property type="nucleotide sequence ID" value="NZ_FNOK01000027.1"/>
</dbReference>
<feature type="domain" description="DUF6879" evidence="1">
    <location>
        <begin position="9"/>
        <end position="171"/>
    </location>
</feature>
<evidence type="ECO:0000259" key="1">
    <source>
        <dbReference type="Pfam" id="PF21806"/>
    </source>
</evidence>
<dbReference type="Proteomes" id="UP000199529">
    <property type="component" value="Unassembled WGS sequence"/>
</dbReference>
<dbReference type="EMBL" id="FNOK01000027">
    <property type="protein sequence ID" value="SDY45865.1"/>
    <property type="molecule type" value="Genomic_DNA"/>
</dbReference>
<evidence type="ECO:0000313" key="2">
    <source>
        <dbReference type="EMBL" id="SDY45865.1"/>
    </source>
</evidence>
<dbReference type="InterPro" id="IPR049244">
    <property type="entry name" value="DUF6879"/>
</dbReference>
<accession>A0A1H3K274</accession>
<proteinExistence type="predicted"/>
<dbReference type="AlphaFoldDB" id="A0A1H3K274"/>
<reference evidence="3" key="1">
    <citation type="submission" date="2016-10" db="EMBL/GenBank/DDBJ databases">
        <authorList>
            <person name="Varghese N."/>
            <person name="Submissions S."/>
        </authorList>
    </citation>
    <scope>NUCLEOTIDE SEQUENCE [LARGE SCALE GENOMIC DNA]</scope>
    <source>
        <strain evidence="3">CGMCC 4.3530</strain>
    </source>
</reference>
<gene>
    <name evidence="2" type="ORF">SAMN05216215_102724</name>
</gene>
<dbReference type="STRING" id="418495.SAMN05216215_102724"/>
<protein>
    <recommendedName>
        <fullName evidence="1">DUF6879 domain-containing protein</fullName>
    </recommendedName>
</protein>
<evidence type="ECO:0000313" key="3">
    <source>
        <dbReference type="Proteomes" id="UP000199529"/>
    </source>
</evidence>
<name>A0A1H3K274_9PSEU</name>
<dbReference type="Pfam" id="PF21806">
    <property type="entry name" value="DUF6879"/>
    <property type="match status" value="1"/>
</dbReference>
<organism evidence="2 3">
    <name type="scientific">Saccharopolyspora shandongensis</name>
    <dbReference type="NCBI Taxonomy" id="418495"/>
    <lineage>
        <taxon>Bacteria</taxon>
        <taxon>Bacillati</taxon>
        <taxon>Actinomycetota</taxon>
        <taxon>Actinomycetes</taxon>
        <taxon>Pseudonocardiales</taxon>
        <taxon>Pseudonocardiaceae</taxon>
        <taxon>Saccharopolyspora</taxon>
    </lineage>
</organism>
<dbReference type="OrthoDB" id="3821358at2"/>
<keyword evidence="3" id="KW-1185">Reference proteome</keyword>